<name>U4LW38_PYROM</name>
<feature type="compositionally biased region" description="Basic residues" evidence="1">
    <location>
        <begin position="1"/>
        <end position="11"/>
    </location>
</feature>
<organism evidence="2 3">
    <name type="scientific">Pyronema omphalodes (strain CBS 100304)</name>
    <name type="common">Pyronema confluens</name>
    <dbReference type="NCBI Taxonomy" id="1076935"/>
    <lineage>
        <taxon>Eukaryota</taxon>
        <taxon>Fungi</taxon>
        <taxon>Dikarya</taxon>
        <taxon>Ascomycota</taxon>
        <taxon>Pezizomycotina</taxon>
        <taxon>Pezizomycetes</taxon>
        <taxon>Pezizales</taxon>
        <taxon>Pyronemataceae</taxon>
        <taxon>Pyronema</taxon>
    </lineage>
</organism>
<dbReference type="Proteomes" id="UP000018144">
    <property type="component" value="Unassembled WGS sequence"/>
</dbReference>
<dbReference type="EMBL" id="HF936022">
    <property type="protein sequence ID" value="CCX33121.1"/>
    <property type="molecule type" value="Genomic_DNA"/>
</dbReference>
<evidence type="ECO:0000313" key="2">
    <source>
        <dbReference type="EMBL" id="CCX33121.1"/>
    </source>
</evidence>
<proteinExistence type="predicted"/>
<protein>
    <submittedName>
        <fullName evidence="2">Uncharacterized protein</fullName>
    </submittedName>
</protein>
<reference evidence="2 3" key="1">
    <citation type="journal article" date="2013" name="PLoS Genet.">
        <title>The genome and development-dependent transcriptomes of Pyronema confluens: a window into fungal evolution.</title>
        <authorList>
            <person name="Traeger S."/>
            <person name="Altegoer F."/>
            <person name="Freitag M."/>
            <person name="Gabaldon T."/>
            <person name="Kempken F."/>
            <person name="Kumar A."/>
            <person name="Marcet-Houben M."/>
            <person name="Poggeler S."/>
            <person name="Stajich J.E."/>
            <person name="Nowrousian M."/>
        </authorList>
    </citation>
    <scope>NUCLEOTIDE SEQUENCE [LARGE SCALE GENOMIC DNA]</scope>
    <source>
        <strain evidence="3">CBS 100304</strain>
        <tissue evidence="2">Vegetative mycelium</tissue>
    </source>
</reference>
<gene>
    <name evidence="2" type="ORF">PCON_14157</name>
</gene>
<sequence>MYLRVANRKRYQDKPPVPSSQFPINMASRLQFTFTEDFRSPVRVSEGALRCGTLH</sequence>
<accession>U4LW38</accession>
<feature type="region of interest" description="Disordered" evidence="1">
    <location>
        <begin position="1"/>
        <end position="20"/>
    </location>
</feature>
<dbReference type="AlphaFoldDB" id="U4LW38"/>
<evidence type="ECO:0000256" key="1">
    <source>
        <dbReference type="SAM" id="MobiDB-lite"/>
    </source>
</evidence>
<keyword evidence="3" id="KW-1185">Reference proteome</keyword>
<evidence type="ECO:0000313" key="3">
    <source>
        <dbReference type="Proteomes" id="UP000018144"/>
    </source>
</evidence>